<evidence type="ECO:0000259" key="11">
    <source>
        <dbReference type="PROSITE" id="PS50146"/>
    </source>
</evidence>
<dbReference type="InterPro" id="IPR016064">
    <property type="entry name" value="NAD/diacylglycerol_kinase_sf"/>
</dbReference>
<dbReference type="EC" id="2.7.1.107" evidence="9"/>
<evidence type="ECO:0000256" key="9">
    <source>
        <dbReference type="RuleBase" id="RU361128"/>
    </source>
</evidence>
<evidence type="ECO:0000259" key="10">
    <source>
        <dbReference type="PROSITE" id="PS50081"/>
    </source>
</evidence>
<comment type="catalytic activity">
    <reaction evidence="9">
        <text>a 1,2-diacyl-sn-glycerol + ATP = a 1,2-diacyl-sn-glycero-3-phosphate + ADP + H(+)</text>
        <dbReference type="Rhea" id="RHEA:10272"/>
        <dbReference type="ChEBI" id="CHEBI:15378"/>
        <dbReference type="ChEBI" id="CHEBI:17815"/>
        <dbReference type="ChEBI" id="CHEBI:30616"/>
        <dbReference type="ChEBI" id="CHEBI:58608"/>
        <dbReference type="ChEBI" id="CHEBI:456216"/>
        <dbReference type="EC" id="2.7.1.107"/>
    </reaction>
</comment>
<dbReference type="SUPFAM" id="SSF57889">
    <property type="entry name" value="Cysteine-rich domain"/>
    <property type="match status" value="1"/>
</dbReference>
<dbReference type="Gene3D" id="2.60.200.40">
    <property type="match status" value="1"/>
</dbReference>
<accession>A0A813P5P5</accession>
<evidence type="ECO:0000256" key="7">
    <source>
        <dbReference type="ARBA" id="ARBA00022833"/>
    </source>
</evidence>
<evidence type="ECO:0000256" key="2">
    <source>
        <dbReference type="ARBA" id="ARBA00022679"/>
    </source>
</evidence>
<evidence type="ECO:0000256" key="3">
    <source>
        <dbReference type="ARBA" id="ARBA00022723"/>
    </source>
</evidence>
<dbReference type="GO" id="GO:0004143">
    <property type="term" value="F:ATP-dependent diacylglycerol kinase activity"/>
    <property type="evidence" value="ECO:0007669"/>
    <property type="project" value="UniProtKB-EC"/>
</dbReference>
<dbReference type="EMBL" id="CAJNOG010000010">
    <property type="protein sequence ID" value="CAF0745404.1"/>
    <property type="molecule type" value="Genomic_DNA"/>
</dbReference>
<keyword evidence="3" id="KW-0479">Metal-binding</keyword>
<dbReference type="InterPro" id="IPR000756">
    <property type="entry name" value="Diacylglycerol_kin_accessory"/>
</dbReference>
<dbReference type="PROSITE" id="PS50081">
    <property type="entry name" value="ZF_DAG_PE_2"/>
    <property type="match status" value="1"/>
</dbReference>
<evidence type="ECO:0000313" key="12">
    <source>
        <dbReference type="EMBL" id="CAF0745404.1"/>
    </source>
</evidence>
<dbReference type="CDD" id="cd20805">
    <property type="entry name" value="C1_DGK_rpt2"/>
    <property type="match status" value="1"/>
</dbReference>
<dbReference type="InterPro" id="IPR002219">
    <property type="entry name" value="PKC_DAG/PE"/>
</dbReference>
<dbReference type="SMART" id="SM00046">
    <property type="entry name" value="DAGKc"/>
    <property type="match status" value="1"/>
</dbReference>
<dbReference type="Pfam" id="PF00781">
    <property type="entry name" value="DAGK_cat"/>
    <property type="match status" value="1"/>
</dbReference>
<dbReference type="GO" id="GO:0016020">
    <property type="term" value="C:membrane"/>
    <property type="evidence" value="ECO:0007669"/>
    <property type="project" value="TreeGrafter"/>
</dbReference>
<evidence type="ECO:0000313" key="13">
    <source>
        <dbReference type="Proteomes" id="UP000663845"/>
    </source>
</evidence>
<keyword evidence="7" id="KW-0862">Zinc</keyword>
<name>A0A813P5P5_9BILA</name>
<dbReference type="GO" id="GO:0046872">
    <property type="term" value="F:metal ion binding"/>
    <property type="evidence" value="ECO:0007669"/>
    <property type="project" value="UniProtKB-KW"/>
</dbReference>
<keyword evidence="8 9" id="KW-0067">ATP-binding</keyword>
<reference evidence="12" key="1">
    <citation type="submission" date="2021-02" db="EMBL/GenBank/DDBJ databases">
        <authorList>
            <person name="Nowell W R."/>
        </authorList>
    </citation>
    <scope>NUCLEOTIDE SEQUENCE</scope>
</reference>
<protein>
    <recommendedName>
        <fullName evidence="9">Diacylglycerol kinase</fullName>
        <shortName evidence="9">DAG kinase</shortName>
        <ecNumber evidence="9">2.7.1.107</ecNumber>
    </recommendedName>
</protein>
<evidence type="ECO:0000256" key="5">
    <source>
        <dbReference type="ARBA" id="ARBA00022741"/>
    </source>
</evidence>
<dbReference type="Pfam" id="PF00609">
    <property type="entry name" value="DAGK_acc"/>
    <property type="match status" value="1"/>
</dbReference>
<dbReference type="SMART" id="SM00045">
    <property type="entry name" value="DAGKa"/>
    <property type="match status" value="1"/>
</dbReference>
<dbReference type="InterPro" id="IPR046349">
    <property type="entry name" value="C1-like_sf"/>
</dbReference>
<evidence type="ECO:0000256" key="6">
    <source>
        <dbReference type="ARBA" id="ARBA00022777"/>
    </source>
</evidence>
<dbReference type="PROSITE" id="PS50146">
    <property type="entry name" value="DAGK"/>
    <property type="match status" value="1"/>
</dbReference>
<dbReference type="PANTHER" id="PTHR11255">
    <property type="entry name" value="DIACYLGLYCEROL KINASE"/>
    <property type="match status" value="1"/>
</dbReference>
<keyword evidence="6 9" id="KW-0418">Kinase</keyword>
<dbReference type="InterPro" id="IPR001206">
    <property type="entry name" value="Diacylglycerol_kinase_cat_dom"/>
</dbReference>
<dbReference type="Gene3D" id="3.40.50.10330">
    <property type="entry name" value="Probable inorganic polyphosphate/atp-NAD kinase, domain 1"/>
    <property type="match status" value="1"/>
</dbReference>
<organism evidence="12 13">
    <name type="scientific">Adineta steineri</name>
    <dbReference type="NCBI Taxonomy" id="433720"/>
    <lineage>
        <taxon>Eukaryota</taxon>
        <taxon>Metazoa</taxon>
        <taxon>Spiralia</taxon>
        <taxon>Gnathifera</taxon>
        <taxon>Rotifera</taxon>
        <taxon>Eurotatoria</taxon>
        <taxon>Bdelloidea</taxon>
        <taxon>Adinetida</taxon>
        <taxon>Adinetidae</taxon>
        <taxon>Adineta</taxon>
    </lineage>
</organism>
<keyword evidence="5 9" id="KW-0547">Nucleotide-binding</keyword>
<dbReference type="Proteomes" id="UP000663845">
    <property type="component" value="Unassembled WGS sequence"/>
</dbReference>
<dbReference type="GO" id="GO:0007200">
    <property type="term" value="P:phospholipase C-activating G protein-coupled receptor signaling pathway"/>
    <property type="evidence" value="ECO:0007669"/>
    <property type="project" value="InterPro"/>
</dbReference>
<feature type="domain" description="DAGKc" evidence="11">
    <location>
        <begin position="193"/>
        <end position="329"/>
    </location>
</feature>
<dbReference type="GO" id="GO:0005524">
    <property type="term" value="F:ATP binding"/>
    <property type="evidence" value="ECO:0007669"/>
    <property type="project" value="UniProtKB-KW"/>
</dbReference>
<dbReference type="AlphaFoldDB" id="A0A813P5P5"/>
<dbReference type="SUPFAM" id="SSF111331">
    <property type="entry name" value="NAD kinase/diacylglycerol kinase-like"/>
    <property type="match status" value="1"/>
</dbReference>
<keyword evidence="2 9" id="KW-0808">Transferase</keyword>
<feature type="domain" description="Phorbol-ester/DAG-type" evidence="10">
    <location>
        <begin position="105"/>
        <end position="155"/>
    </location>
</feature>
<dbReference type="PANTHER" id="PTHR11255:SF80">
    <property type="entry name" value="EYE-SPECIFIC DIACYLGLYCEROL KINASE"/>
    <property type="match status" value="1"/>
</dbReference>
<keyword evidence="4" id="KW-0677">Repeat</keyword>
<dbReference type="InterPro" id="IPR017438">
    <property type="entry name" value="ATP-NAD_kinase_N"/>
</dbReference>
<evidence type="ECO:0000256" key="4">
    <source>
        <dbReference type="ARBA" id="ARBA00022737"/>
    </source>
</evidence>
<proteinExistence type="inferred from homology"/>
<comment type="similarity">
    <text evidence="1 9">Belongs to the eukaryotic diacylglycerol kinase family.</text>
</comment>
<evidence type="ECO:0000256" key="8">
    <source>
        <dbReference type="ARBA" id="ARBA00022840"/>
    </source>
</evidence>
<comment type="caution">
    <text evidence="12">The sequence shown here is derived from an EMBL/GenBank/DDBJ whole genome shotgun (WGS) entry which is preliminary data.</text>
</comment>
<evidence type="ECO:0000256" key="1">
    <source>
        <dbReference type="ARBA" id="ARBA00009280"/>
    </source>
</evidence>
<gene>
    <name evidence="12" type="ORF">JYZ213_LOCUS2148</name>
</gene>
<sequence length="581" mass="66319">MQEASESFTNGVDWSNSAEPTSHCWFHYSCETSSTSRLCAYISCKNRKSTSDFPLIQCATCLLIVHATHLSDLEESTTNDHHRIPPCRPSFVDNNMADNVDMHDQHYWSHVSILSTPCIYCKRKSSDGLVCMWCSRSYHRQCWETIEDNEGNSKCDYGKFRNIIVRPQWLRRVDDSPFGFRAQMPAYVEINDTLLTPVIFFINKLSGGQKGQEIYRMLVRILNPRQVFLLENDSTITRALNIYASLTNTRICICGGDGTVGWVLSHLVDTFPALQNPPASILPLGTGNDLSRVLCWGYQYASGQLLKTLLQIPRAHPMILDRWKIHIETLDTNSSNDESLNRRRSFFSFIDQPKFIQNADQPIYENHHTPINMFFFNYISFGLDAAVVLDFHARRTRDPSKFTSPLKNKLIFIKESRKYFNEFAFGVSWNLSSYIRLICDEQDMTESIRHCHSLVLLNTRGFGAGTHPWGGTSVNTVPSQTIDHSDDDSSNHEVAHSTINHFEVQNFGDEKIEVLGLNTMQMALIHIGFRGTRIAQCRQVRIELSHPMPAHMDGEAFYLARSTAINITHAGQVMVLRNDNK</sequence>
<dbReference type="InterPro" id="IPR037607">
    <property type="entry name" value="DGK"/>
</dbReference>